<organism evidence="1 2">
    <name type="scientific">Piscirickettsia salmonis</name>
    <dbReference type="NCBI Taxonomy" id="1238"/>
    <lineage>
        <taxon>Bacteria</taxon>
        <taxon>Pseudomonadati</taxon>
        <taxon>Pseudomonadota</taxon>
        <taxon>Gammaproteobacteria</taxon>
        <taxon>Thiotrichales</taxon>
        <taxon>Piscirickettsiaceae</taxon>
        <taxon>Piscirickettsia</taxon>
    </lineage>
</organism>
<name>A0A1L6TE89_PISSA</name>
<accession>A0A1L6TE89</accession>
<dbReference type="AlphaFoldDB" id="A0A1L6TE89"/>
<reference evidence="1 2" key="1">
    <citation type="journal article" date="2014" name="Genome Announc.">
        <title>Comparative Genome Analysis of Two Isolates of the Fish Pathogen Piscirickettsia salmonis from Different Hosts Reveals Major Differences in Virulence-Associated Secretion Systems.</title>
        <authorList>
            <person name="Bohle H."/>
            <person name="Henriquez P."/>
            <person name="Grothusen H."/>
            <person name="Navas E."/>
            <person name="Sandoval A."/>
            <person name="Bustamante F."/>
            <person name="Bustos P."/>
            <person name="Mancilla M."/>
        </authorList>
    </citation>
    <scope>NUCLEOTIDE SEQUENCE [LARGE SCALE GENOMIC DNA]</scope>
    <source>
        <strain evidence="2">B1-32597</strain>
    </source>
</reference>
<evidence type="ECO:0000313" key="1">
    <source>
        <dbReference type="EMBL" id="ALB23767.1"/>
    </source>
</evidence>
<dbReference type="Pfam" id="PF12293">
    <property type="entry name" value="T4BSS_DotH_IcmK"/>
    <property type="match status" value="1"/>
</dbReference>
<sequence length="279" mass="30241">MKKCRLAKLFTIIFFSVLGCSYGSLSDDSFNSIVNNNFPLTTDQIQKYKEIYNEQKKAKAAPSGNAPSESTSSIISESLHPGDIEPVIRTFKGMITSIVMTDQLGKVWPIISYSLGDPASFNIQWNKTSGVLMVQGLKDYGQANIGIMLKGLDIPVMLSLVLGQKKWDYLDYIRVQSYQSAADALAGTTPHAPSNLIQLLNGIPPQSAKELKVTGGSAQVWSYQGKYLLLTMGTLISPQWQAKQSSTGPSASNAYQLPAAPSLLISMNGVLHNITVADS</sequence>
<dbReference type="InterPro" id="IPR022073">
    <property type="entry name" value="T4BSS_DotH_IcmK"/>
</dbReference>
<dbReference type="EMBL" id="CP012508">
    <property type="protein sequence ID" value="ALB23767.1"/>
    <property type="molecule type" value="Genomic_DNA"/>
</dbReference>
<dbReference type="OrthoDB" id="8682498at2"/>
<protein>
    <submittedName>
        <fullName evidence="1">Type IV secretion system protein IcmK</fullName>
    </submittedName>
</protein>
<dbReference type="PROSITE" id="PS51257">
    <property type="entry name" value="PROKAR_LIPOPROTEIN"/>
    <property type="match status" value="1"/>
</dbReference>
<evidence type="ECO:0000313" key="2">
    <source>
        <dbReference type="Proteomes" id="UP000029558"/>
    </source>
</evidence>
<dbReference type="Proteomes" id="UP000029558">
    <property type="component" value="Chromosome"/>
</dbReference>
<dbReference type="RefSeq" id="WP_017377096.1">
    <property type="nucleotide sequence ID" value="NZ_CP012508.1"/>
</dbReference>
<gene>
    <name evidence="1" type="primary">icmK</name>
    <name evidence="1" type="ORF">KU39_2591</name>
</gene>
<proteinExistence type="predicted"/>